<protein>
    <submittedName>
        <fullName evidence="1">Uncharacterized protein</fullName>
    </submittedName>
</protein>
<evidence type="ECO:0000313" key="1">
    <source>
        <dbReference type="EMBL" id="MEC0273155.1"/>
    </source>
</evidence>
<organism evidence="1 2">
    <name type="scientific">Peribacillus castrilensis</name>
    <dbReference type="NCBI Taxonomy" id="2897690"/>
    <lineage>
        <taxon>Bacteria</taxon>
        <taxon>Bacillati</taxon>
        <taxon>Bacillota</taxon>
        <taxon>Bacilli</taxon>
        <taxon>Bacillales</taxon>
        <taxon>Bacillaceae</taxon>
        <taxon>Peribacillus</taxon>
    </lineage>
</organism>
<keyword evidence="2" id="KW-1185">Reference proteome</keyword>
<gene>
    <name evidence="1" type="ORF">P4706_08715</name>
</gene>
<accession>A0AAW9N990</accession>
<evidence type="ECO:0000313" key="2">
    <source>
        <dbReference type="Proteomes" id="UP001307168"/>
    </source>
</evidence>
<dbReference type="Proteomes" id="UP001307168">
    <property type="component" value="Unassembled WGS sequence"/>
</dbReference>
<dbReference type="RefSeq" id="WP_367406641.1">
    <property type="nucleotide sequence ID" value="NZ_JARNBH010000008.1"/>
</dbReference>
<dbReference type="EMBL" id="JARNBH010000008">
    <property type="protein sequence ID" value="MEC0273155.1"/>
    <property type="molecule type" value="Genomic_DNA"/>
</dbReference>
<name>A0AAW9N990_9BACI</name>
<sequence length="105" mass="12277">MLQGTSYKLTKLNNLVGLKISFYNEYFIANDKAFGLSLRQQMLFVFFRNLIKHNIKSLESVKNQLKAVYTDGSHLDDIIEIIEDLKKKGETKWIKLKLRKTLEVP</sequence>
<dbReference type="AlphaFoldDB" id="A0AAW9N990"/>
<comment type="caution">
    <text evidence="1">The sequence shown here is derived from an EMBL/GenBank/DDBJ whole genome shotgun (WGS) entry which is preliminary data.</text>
</comment>
<proteinExistence type="predicted"/>
<reference evidence="1 2" key="1">
    <citation type="submission" date="2023-03" db="EMBL/GenBank/DDBJ databases">
        <title>Bacillus Genome Sequencing.</title>
        <authorList>
            <person name="Dunlap C."/>
        </authorList>
    </citation>
    <scope>NUCLEOTIDE SEQUENCE [LARGE SCALE GENOMIC DNA]</scope>
    <source>
        <strain evidence="1 2">B-41290</strain>
    </source>
</reference>